<sequence>MGQIMVSAAVQAHCSRQGKRLVSAALLTGLLTGCAAQPTQPPVVTAPTAPEPAPTPAAPAASAVPDFTQITQTTCPANAASYQEWVARFGAYALHQGEPEPVIRTAFAGVTENPKIRDRAGKQAEFVTPVWTYLDRAVSAERVAKGQAKLPEVRAIASDVERDYGVPPAILMGIWGIETDFGNNFGDVNVFEALSNVGYGTSRKAFACTELLSALKIVDRGHVQPAQMIGSWAGAMGHSQFLPSNYLTVAVDRDGSGAPDLWTSMPDVFASTANHLVRDGWQRGLTWGFEVKLPQGFPYQEAELDIEKPAAHWQQRGVRTIDGQPLPALPGNTSILVLAGYKGPAFLVTKNFKTILKYNYSTSYALSVAYLGQRVMGGPGVKATWPVDEPLLSLDEREELQQRLIDRGLLGGSADGVIGLKTRKAIRAFQLQVGLPADGFATKAFLEELRRRTSS</sequence>
<dbReference type="SUPFAM" id="SSF47090">
    <property type="entry name" value="PGBD-like"/>
    <property type="match status" value="1"/>
</dbReference>
<name>A0ABU5DSW7_9PROT</name>
<dbReference type="Proteomes" id="UP001271769">
    <property type="component" value="Unassembled WGS sequence"/>
</dbReference>
<feature type="domain" description="Peptidoglycan binding-like" evidence="1">
    <location>
        <begin position="395"/>
        <end position="447"/>
    </location>
</feature>
<dbReference type="RefSeq" id="WP_320498696.1">
    <property type="nucleotide sequence ID" value="NZ_JAXCLX010000001.1"/>
</dbReference>
<reference evidence="3 4" key="1">
    <citation type="journal article" date="2013" name="Antonie Van Leeuwenhoek">
        <title>Dongia rigui sp. nov., isolated from freshwater of a large wetland in Korea.</title>
        <authorList>
            <person name="Baik K.S."/>
            <person name="Hwang Y.M."/>
            <person name="Choi J.S."/>
            <person name="Kwon J."/>
            <person name="Seong C.N."/>
        </authorList>
    </citation>
    <scope>NUCLEOTIDE SEQUENCE [LARGE SCALE GENOMIC DNA]</scope>
    <source>
        <strain evidence="3 4">04SU4-P</strain>
    </source>
</reference>
<dbReference type="Gene3D" id="1.10.101.10">
    <property type="entry name" value="PGBD-like superfamily/PGBD"/>
    <property type="match status" value="1"/>
</dbReference>
<dbReference type="PANTHER" id="PTHR30163">
    <property type="entry name" value="MEMBRANE-BOUND LYTIC MUREIN TRANSGLYCOSYLASE B"/>
    <property type="match status" value="1"/>
</dbReference>
<organism evidence="3 4">
    <name type="scientific">Dongia rigui</name>
    <dbReference type="NCBI Taxonomy" id="940149"/>
    <lineage>
        <taxon>Bacteria</taxon>
        <taxon>Pseudomonadati</taxon>
        <taxon>Pseudomonadota</taxon>
        <taxon>Alphaproteobacteria</taxon>
        <taxon>Rhodospirillales</taxon>
        <taxon>Dongiaceae</taxon>
        <taxon>Dongia</taxon>
    </lineage>
</organism>
<dbReference type="InterPro" id="IPR011970">
    <property type="entry name" value="MltB_2"/>
</dbReference>
<evidence type="ECO:0000313" key="4">
    <source>
        <dbReference type="Proteomes" id="UP001271769"/>
    </source>
</evidence>
<dbReference type="Pfam" id="PF13406">
    <property type="entry name" value="SLT_2"/>
    <property type="match status" value="1"/>
</dbReference>
<dbReference type="InterPro" id="IPR002477">
    <property type="entry name" value="Peptidoglycan-bd-like"/>
</dbReference>
<dbReference type="Pfam" id="PF01471">
    <property type="entry name" value="PG_binding_1"/>
    <property type="match status" value="1"/>
</dbReference>
<evidence type="ECO:0000259" key="2">
    <source>
        <dbReference type="Pfam" id="PF13406"/>
    </source>
</evidence>
<accession>A0ABU5DSW7</accession>
<keyword evidence="4" id="KW-1185">Reference proteome</keyword>
<dbReference type="InterPro" id="IPR036365">
    <property type="entry name" value="PGBD-like_sf"/>
</dbReference>
<evidence type="ECO:0000259" key="1">
    <source>
        <dbReference type="Pfam" id="PF01471"/>
    </source>
</evidence>
<dbReference type="NCBIfam" id="TIGR02283">
    <property type="entry name" value="MltB_2"/>
    <property type="match status" value="1"/>
</dbReference>
<protein>
    <submittedName>
        <fullName evidence="3">Lytic murein transglycosylase</fullName>
    </submittedName>
</protein>
<gene>
    <name evidence="3" type="ORF">SMD31_00925</name>
</gene>
<comment type="caution">
    <text evidence="3">The sequence shown here is derived from an EMBL/GenBank/DDBJ whole genome shotgun (WGS) entry which is preliminary data.</text>
</comment>
<dbReference type="CDD" id="cd13399">
    <property type="entry name" value="Slt35-like"/>
    <property type="match status" value="1"/>
</dbReference>
<evidence type="ECO:0000313" key="3">
    <source>
        <dbReference type="EMBL" id="MDY0870459.1"/>
    </source>
</evidence>
<dbReference type="InterPro" id="IPR031304">
    <property type="entry name" value="SLT_2"/>
</dbReference>
<dbReference type="InterPro" id="IPR036366">
    <property type="entry name" value="PGBDSf"/>
</dbReference>
<dbReference type="InterPro" id="IPR023346">
    <property type="entry name" value="Lysozyme-like_dom_sf"/>
</dbReference>
<dbReference type="PANTHER" id="PTHR30163:SF8">
    <property type="entry name" value="LYTIC MUREIN TRANSGLYCOSYLASE"/>
    <property type="match status" value="1"/>
</dbReference>
<dbReference type="SUPFAM" id="SSF53955">
    <property type="entry name" value="Lysozyme-like"/>
    <property type="match status" value="1"/>
</dbReference>
<proteinExistence type="predicted"/>
<dbReference type="Gene3D" id="1.10.530.10">
    <property type="match status" value="1"/>
</dbReference>
<dbReference type="EMBL" id="JAXCLX010000001">
    <property type="protein sequence ID" value="MDY0870459.1"/>
    <property type="molecule type" value="Genomic_DNA"/>
</dbReference>
<dbReference type="Gene3D" id="1.10.8.350">
    <property type="entry name" value="Bacterial muramidase"/>
    <property type="match status" value="1"/>
</dbReference>
<dbReference type="InterPro" id="IPR043426">
    <property type="entry name" value="MltB-like"/>
</dbReference>
<feature type="domain" description="Transglycosylase SLT" evidence="2">
    <location>
        <begin position="82"/>
        <end position="373"/>
    </location>
</feature>